<comment type="caution">
    <text evidence="2">The sequence shown here is derived from an EMBL/GenBank/DDBJ whole genome shotgun (WGS) entry which is preliminary data.</text>
</comment>
<feature type="chain" id="PRO_5046301394" evidence="1">
    <location>
        <begin position="20"/>
        <end position="115"/>
    </location>
</feature>
<keyword evidence="1" id="KW-0732">Signal</keyword>
<evidence type="ECO:0000313" key="2">
    <source>
        <dbReference type="EMBL" id="KAK5082556.1"/>
    </source>
</evidence>
<reference evidence="2 3" key="1">
    <citation type="submission" date="2023-08" db="EMBL/GenBank/DDBJ databases">
        <title>Black Yeasts Isolated from many extreme environments.</title>
        <authorList>
            <person name="Coleine C."/>
            <person name="Stajich J.E."/>
            <person name="Selbmann L."/>
        </authorList>
    </citation>
    <scope>NUCLEOTIDE SEQUENCE [LARGE SCALE GENOMIC DNA]</scope>
    <source>
        <strain evidence="2 3">CCFEE 5885</strain>
    </source>
</reference>
<feature type="signal peptide" evidence="1">
    <location>
        <begin position="1"/>
        <end position="19"/>
    </location>
</feature>
<evidence type="ECO:0000313" key="3">
    <source>
        <dbReference type="Proteomes" id="UP001345013"/>
    </source>
</evidence>
<dbReference type="EMBL" id="JAVRRG010000127">
    <property type="protein sequence ID" value="KAK5082556.1"/>
    <property type="molecule type" value="Genomic_DNA"/>
</dbReference>
<protein>
    <submittedName>
        <fullName evidence="2">Uncharacterized protein</fullName>
    </submittedName>
</protein>
<dbReference type="Proteomes" id="UP001345013">
    <property type="component" value="Unassembled WGS sequence"/>
</dbReference>
<proteinExistence type="predicted"/>
<evidence type="ECO:0000256" key="1">
    <source>
        <dbReference type="SAM" id="SignalP"/>
    </source>
</evidence>
<accession>A0ABR0K304</accession>
<sequence length="115" mass="12646">MHFSPLPLLLLGAANLVLAAGQVPQIKFCNEPKLAEPCVVEDIELGQCKLIPDSNANGDEGSSMTLIGAENLACRLYDNNGCGMKHIYTIALDGYYEMTGYRVWRSYKCDDKSEI</sequence>
<name>A0ABR0K304_9EURO</name>
<organism evidence="2 3">
    <name type="scientific">Lithohypha guttulata</name>
    <dbReference type="NCBI Taxonomy" id="1690604"/>
    <lineage>
        <taxon>Eukaryota</taxon>
        <taxon>Fungi</taxon>
        <taxon>Dikarya</taxon>
        <taxon>Ascomycota</taxon>
        <taxon>Pezizomycotina</taxon>
        <taxon>Eurotiomycetes</taxon>
        <taxon>Chaetothyriomycetidae</taxon>
        <taxon>Chaetothyriales</taxon>
        <taxon>Trichomeriaceae</taxon>
        <taxon>Lithohypha</taxon>
    </lineage>
</organism>
<keyword evidence="3" id="KW-1185">Reference proteome</keyword>
<gene>
    <name evidence="2" type="ORF">LTR24_007931</name>
</gene>